<dbReference type="EMBL" id="AZEY01000068">
    <property type="protein sequence ID" value="KRL65445.1"/>
    <property type="molecule type" value="Genomic_DNA"/>
</dbReference>
<dbReference type="FunFam" id="1.10.3720.10:FF:000033">
    <property type="entry name" value="Polar amino acid ABC transporter permease"/>
    <property type="match status" value="1"/>
</dbReference>
<keyword evidence="5" id="KW-0029">Amino-acid transport</keyword>
<evidence type="ECO:0000313" key="10">
    <source>
        <dbReference type="EMBL" id="KRL65445.1"/>
    </source>
</evidence>
<dbReference type="PATRIC" id="fig|1423739.3.peg.287"/>
<evidence type="ECO:0000256" key="8">
    <source>
        <dbReference type="RuleBase" id="RU363032"/>
    </source>
</evidence>
<comment type="caution">
    <text evidence="10">The sequence shown here is derived from an EMBL/GenBank/DDBJ whole genome shotgun (WGS) entry which is preliminary data.</text>
</comment>
<evidence type="ECO:0000259" key="9">
    <source>
        <dbReference type="PROSITE" id="PS50928"/>
    </source>
</evidence>
<keyword evidence="4 8" id="KW-0812">Transmembrane</keyword>
<dbReference type="CDD" id="cd06261">
    <property type="entry name" value="TM_PBP2"/>
    <property type="match status" value="1"/>
</dbReference>
<dbReference type="PROSITE" id="PS50928">
    <property type="entry name" value="ABC_TM1"/>
    <property type="match status" value="1"/>
</dbReference>
<keyword evidence="7 8" id="KW-0472">Membrane</keyword>
<evidence type="ECO:0000256" key="3">
    <source>
        <dbReference type="ARBA" id="ARBA00022475"/>
    </source>
</evidence>
<evidence type="ECO:0000256" key="6">
    <source>
        <dbReference type="ARBA" id="ARBA00022989"/>
    </source>
</evidence>
<dbReference type="AlphaFoldDB" id="A0A0R1SH06"/>
<evidence type="ECO:0000256" key="4">
    <source>
        <dbReference type="ARBA" id="ARBA00022692"/>
    </source>
</evidence>
<evidence type="ECO:0000256" key="5">
    <source>
        <dbReference type="ARBA" id="ARBA00022970"/>
    </source>
</evidence>
<dbReference type="PANTHER" id="PTHR30614:SF41">
    <property type="entry name" value="INNER MEMBRANE AMINO-ACID ABC TRANSPORTER PERMEASE PROTEIN YHDY"/>
    <property type="match status" value="1"/>
</dbReference>
<name>A0A0R1SH06_9LACO</name>
<reference evidence="10 11" key="1">
    <citation type="journal article" date="2015" name="Genome Announc.">
        <title>Expanding the biotechnology potential of lactobacilli through comparative genomics of 213 strains and associated genera.</title>
        <authorList>
            <person name="Sun Z."/>
            <person name="Harris H.M."/>
            <person name="McCann A."/>
            <person name="Guo C."/>
            <person name="Argimon S."/>
            <person name="Zhang W."/>
            <person name="Yang X."/>
            <person name="Jeffery I.B."/>
            <person name="Cooney J.C."/>
            <person name="Kagawa T.F."/>
            <person name="Liu W."/>
            <person name="Song Y."/>
            <person name="Salvetti E."/>
            <person name="Wrobel A."/>
            <person name="Rasinkangas P."/>
            <person name="Parkhill J."/>
            <person name="Rea M.C."/>
            <person name="O'Sullivan O."/>
            <person name="Ritari J."/>
            <person name="Douillard F.P."/>
            <person name="Paul Ross R."/>
            <person name="Yang R."/>
            <person name="Briner A.E."/>
            <person name="Felis G.E."/>
            <person name="de Vos W.M."/>
            <person name="Barrangou R."/>
            <person name="Klaenhammer T.R."/>
            <person name="Caufield P.W."/>
            <person name="Cui Y."/>
            <person name="Zhang H."/>
            <person name="O'Toole P.W."/>
        </authorList>
    </citation>
    <scope>NUCLEOTIDE SEQUENCE [LARGE SCALE GENOMIC DNA]</scope>
    <source>
        <strain evidence="10 11">DSM 14421</strain>
    </source>
</reference>
<comment type="similarity">
    <text evidence="8">Belongs to the binding-protein-dependent transport system permease family.</text>
</comment>
<feature type="transmembrane region" description="Helical" evidence="8">
    <location>
        <begin position="139"/>
        <end position="161"/>
    </location>
</feature>
<proteinExistence type="inferred from homology"/>
<dbReference type="SUPFAM" id="SSF161098">
    <property type="entry name" value="MetI-like"/>
    <property type="match status" value="1"/>
</dbReference>
<sequence length="242" mass="26972">MLHLFDMFNVLGAYSWVNIRFLLEGAWVTVVVSVLSIILSYILGLILGVIRYVQIKYVSAIVGFVIDIIRNLPLILIIFFTYFGLPQIGFKPAPIWASVIAMAIFESAMVAEIVRAGIVSIPTGQMEGARANGLSYWQALRFIILPQAVKNMIPAIVSQFISLVKDTSLATIIVLPDLMNHAQIIYGQNTNYTIPMFLALAVMYFIVCYSLSLLSEYLDHRMGQSNSKKAKQAEEVAESAER</sequence>
<dbReference type="InterPro" id="IPR043429">
    <property type="entry name" value="ArtM/GltK/GlnP/TcyL/YhdX-like"/>
</dbReference>
<dbReference type="Pfam" id="PF00528">
    <property type="entry name" value="BPD_transp_1"/>
    <property type="match status" value="1"/>
</dbReference>
<gene>
    <name evidence="10" type="ORF">FC85_GL000274</name>
</gene>
<dbReference type="PANTHER" id="PTHR30614">
    <property type="entry name" value="MEMBRANE COMPONENT OF AMINO ACID ABC TRANSPORTER"/>
    <property type="match status" value="1"/>
</dbReference>
<dbReference type="InterPro" id="IPR000515">
    <property type="entry name" value="MetI-like"/>
</dbReference>
<dbReference type="GO" id="GO:0043190">
    <property type="term" value="C:ATP-binding cassette (ABC) transporter complex"/>
    <property type="evidence" value="ECO:0007669"/>
    <property type="project" value="InterPro"/>
</dbReference>
<accession>A0A0R1SH06</accession>
<evidence type="ECO:0000256" key="2">
    <source>
        <dbReference type="ARBA" id="ARBA00022448"/>
    </source>
</evidence>
<feature type="transmembrane region" description="Helical" evidence="8">
    <location>
        <begin position="57"/>
        <end position="83"/>
    </location>
</feature>
<feature type="transmembrane region" description="Helical" evidence="8">
    <location>
        <begin position="95"/>
        <end position="118"/>
    </location>
</feature>
<keyword evidence="2 8" id="KW-0813">Transport</keyword>
<comment type="subcellular location">
    <subcellularLocation>
        <location evidence="1 8">Cell membrane</location>
        <topology evidence="1 8">Multi-pass membrane protein</topology>
    </subcellularLocation>
</comment>
<evidence type="ECO:0000313" key="11">
    <source>
        <dbReference type="Proteomes" id="UP000052013"/>
    </source>
</evidence>
<dbReference type="NCBIfam" id="TIGR01726">
    <property type="entry name" value="HEQRo_perm_3TM"/>
    <property type="match status" value="1"/>
</dbReference>
<dbReference type="InterPro" id="IPR010065">
    <property type="entry name" value="AA_ABC_transptr_permease_3TM"/>
</dbReference>
<keyword evidence="3" id="KW-1003">Cell membrane</keyword>
<feature type="transmembrane region" description="Helical" evidence="8">
    <location>
        <begin position="26"/>
        <end position="50"/>
    </location>
</feature>
<evidence type="ECO:0000256" key="7">
    <source>
        <dbReference type="ARBA" id="ARBA00023136"/>
    </source>
</evidence>
<dbReference type="GO" id="GO:0022857">
    <property type="term" value="F:transmembrane transporter activity"/>
    <property type="evidence" value="ECO:0007669"/>
    <property type="project" value="InterPro"/>
</dbReference>
<dbReference type="InterPro" id="IPR035906">
    <property type="entry name" value="MetI-like_sf"/>
</dbReference>
<organism evidence="10 11">
    <name type="scientific">Lentilactobacillus diolivorans DSM 14421</name>
    <dbReference type="NCBI Taxonomy" id="1423739"/>
    <lineage>
        <taxon>Bacteria</taxon>
        <taxon>Bacillati</taxon>
        <taxon>Bacillota</taxon>
        <taxon>Bacilli</taxon>
        <taxon>Lactobacillales</taxon>
        <taxon>Lactobacillaceae</taxon>
        <taxon>Lentilactobacillus</taxon>
    </lineage>
</organism>
<dbReference type="GO" id="GO:0006865">
    <property type="term" value="P:amino acid transport"/>
    <property type="evidence" value="ECO:0007669"/>
    <property type="project" value="UniProtKB-KW"/>
</dbReference>
<dbReference type="STRING" id="1423739.FC85_GL000274"/>
<dbReference type="Proteomes" id="UP000052013">
    <property type="component" value="Unassembled WGS sequence"/>
</dbReference>
<dbReference type="Gene3D" id="1.10.3720.10">
    <property type="entry name" value="MetI-like"/>
    <property type="match status" value="1"/>
</dbReference>
<feature type="domain" description="ABC transmembrane type-1" evidence="9">
    <location>
        <begin position="26"/>
        <end position="215"/>
    </location>
</feature>
<feature type="transmembrane region" description="Helical" evidence="8">
    <location>
        <begin position="196"/>
        <end position="218"/>
    </location>
</feature>
<keyword evidence="6 8" id="KW-1133">Transmembrane helix</keyword>
<protein>
    <submittedName>
        <fullName evidence="10">Glutamine ABC transporter permease protein GlnP</fullName>
    </submittedName>
</protein>
<evidence type="ECO:0000256" key="1">
    <source>
        <dbReference type="ARBA" id="ARBA00004651"/>
    </source>
</evidence>